<evidence type="ECO:0000256" key="3">
    <source>
        <dbReference type="ARBA" id="ARBA00023125"/>
    </source>
</evidence>
<dbReference type="AlphaFoldDB" id="A0A2H2ZTX6"/>
<comment type="similarity">
    <text evidence="2">Belongs to the CENP-C/MIF2 family.</text>
</comment>
<dbReference type="GO" id="GO:0051455">
    <property type="term" value="P:spindle attachment to meiosis I kinetochore"/>
    <property type="evidence" value="ECO:0007669"/>
    <property type="project" value="TreeGrafter"/>
</dbReference>
<feature type="compositionally biased region" description="Basic and acidic residues" evidence="7">
    <location>
        <begin position="239"/>
        <end position="257"/>
    </location>
</feature>
<dbReference type="Pfam" id="PF15624">
    <property type="entry name" value="Mif2_N"/>
    <property type="match status" value="1"/>
</dbReference>
<feature type="compositionally biased region" description="Low complexity" evidence="7">
    <location>
        <begin position="201"/>
        <end position="217"/>
    </location>
</feature>
<gene>
    <name evidence="10" type="ORF">A9Z42_0046890</name>
</gene>
<evidence type="ECO:0000313" key="11">
    <source>
        <dbReference type="Proteomes" id="UP000219286"/>
    </source>
</evidence>
<dbReference type="InterPro" id="IPR025974">
    <property type="entry name" value="Mif2/CENP-C_cupin"/>
</dbReference>
<dbReference type="Gene3D" id="2.60.120.10">
    <property type="entry name" value="Jelly Rolls"/>
    <property type="match status" value="1"/>
</dbReference>
<evidence type="ECO:0000256" key="5">
    <source>
        <dbReference type="ARBA" id="ARBA00057947"/>
    </source>
</evidence>
<dbReference type="Proteomes" id="UP000219286">
    <property type="component" value="Unassembled WGS sequence"/>
</dbReference>
<comment type="caution">
    <text evidence="10">The sequence shown here is derived from an EMBL/GenBank/DDBJ whole genome shotgun (WGS) entry which is preliminary data.</text>
</comment>
<feature type="compositionally biased region" description="Acidic residues" evidence="7">
    <location>
        <begin position="146"/>
        <end position="155"/>
    </location>
</feature>
<dbReference type="Pfam" id="PF11699">
    <property type="entry name" value="CENP-C_C"/>
    <property type="match status" value="1"/>
</dbReference>
<protein>
    <recommendedName>
        <fullName evidence="6">CENP-C homolog</fullName>
    </recommendedName>
</protein>
<dbReference type="GO" id="GO:0051315">
    <property type="term" value="P:attachment of mitotic spindle microtubules to kinetochore"/>
    <property type="evidence" value="ECO:0007669"/>
    <property type="project" value="TreeGrafter"/>
</dbReference>
<dbReference type="InterPro" id="IPR028929">
    <property type="entry name" value="Mif2_N"/>
</dbReference>
<evidence type="ECO:0000256" key="7">
    <source>
        <dbReference type="SAM" id="MobiDB-lite"/>
    </source>
</evidence>
<dbReference type="FunFam" id="2.60.120.10:FF:000033">
    <property type="entry name" value="Centromere protein C 1"/>
    <property type="match status" value="1"/>
</dbReference>
<comment type="subcellular location">
    <subcellularLocation>
        <location evidence="1">Nucleus</location>
    </subcellularLocation>
</comment>
<dbReference type="CDD" id="cd06993">
    <property type="entry name" value="cupin_CENP-C_C"/>
    <property type="match status" value="1"/>
</dbReference>
<evidence type="ECO:0000313" key="10">
    <source>
        <dbReference type="EMBL" id="OTA04125.1"/>
    </source>
</evidence>
<feature type="compositionally biased region" description="Basic residues" evidence="7">
    <location>
        <begin position="390"/>
        <end position="402"/>
    </location>
</feature>
<sequence>MARGGGRRGEASAEPEALHELGVRGRKTGAFLKDTGERDEHGMQPLDAIFSSPRSAVTREEESGSEDMEISSSAGPGPRTVLKNRRSLQNQSDRSSSPTRNPTAEKAAVSRKLDFAGKAGGKATPKTNGKHKATAVNGLSRHRDEPESESEELDDVMGAGENGDESMMMVDSARSDARGGRAQDDDAGPLSGQKKRGRPNKAAPQAKSKAAQRAQAQEPSVELGASRGKPIGVTVGRRSPRDQDDSEEADARLDAMLERSLAGRQPKRKRVDEIPASPERPTKPAPPSKHSRILSSSEVQEESREEEEGEEQEEEEEEEEEEEVAPRKKQRTTAPAVSKAQPPKPKPKPSSKGKAPAGARGDRVPPVAATSKAKAKAKAKPKAEAQPKTNKAKGRSARKPKNARSGEGDGEEEEVGDTSFAALQRGPPMPKSRGLVSMRKNIDDTITQTRSGRHSYRPVAYWRGEQVVREVEEQADMFAKDRFLMPSIKEVVRVPEEEAPIRSAASRGKARPKAKKQAVAEEEEYEEWELNPGTVEGEIVIWETEHEEHPPADDEPVQVTDERIAISAKAVQTSEIRDATFRFAKTLTMPFMGAGVVDLPPGGEKRPKNSRKMHMVFFVHTGKVMVTINEAQFRISAGGMWFVPRGNYYSITNDYDNPSRVFFCQACEISPAQYEASQMSVGA</sequence>
<feature type="domain" description="Mif2 N-terminal" evidence="9">
    <location>
        <begin position="19"/>
        <end position="113"/>
    </location>
</feature>
<name>A0A2H2ZTX6_TRIPA</name>
<feature type="region of interest" description="Disordered" evidence="7">
    <location>
        <begin position="498"/>
        <end position="517"/>
    </location>
</feature>
<feature type="compositionally biased region" description="Basic and acidic residues" evidence="7">
    <location>
        <begin position="173"/>
        <end position="184"/>
    </location>
</feature>
<feature type="compositionally biased region" description="Polar residues" evidence="7">
    <location>
        <begin position="87"/>
        <end position="102"/>
    </location>
</feature>
<dbReference type="PANTHER" id="PTHR16684">
    <property type="entry name" value="CENTROMERE PROTEIN C"/>
    <property type="match status" value="1"/>
</dbReference>
<dbReference type="GO" id="GO:0051382">
    <property type="term" value="P:kinetochore assembly"/>
    <property type="evidence" value="ECO:0007669"/>
    <property type="project" value="InterPro"/>
</dbReference>
<feature type="region of interest" description="Disordered" evidence="7">
    <location>
        <begin position="1"/>
        <end position="452"/>
    </location>
</feature>
<reference evidence="10 11" key="1">
    <citation type="journal article" date="2015" name="Genome Announc.">
        <title>Genome sequence and annotation of Trichoderma parareesei, the ancestor of the cellulase producer Trichoderma reesei.</title>
        <authorList>
            <person name="Yang D."/>
            <person name="Pomraning K."/>
            <person name="Kopchinskiy A."/>
            <person name="Karimi Aghcheh R."/>
            <person name="Atanasova L."/>
            <person name="Chenthamara K."/>
            <person name="Baker S.E."/>
            <person name="Zhang R."/>
            <person name="Shen Q."/>
            <person name="Freitag M."/>
            <person name="Kubicek C.P."/>
            <person name="Druzhinina I.S."/>
        </authorList>
    </citation>
    <scope>NUCLEOTIDE SEQUENCE [LARGE SCALE GENOMIC DNA]</scope>
    <source>
        <strain evidence="10 11">CBS 125925</strain>
    </source>
</reference>
<evidence type="ECO:0000259" key="8">
    <source>
        <dbReference type="Pfam" id="PF11699"/>
    </source>
</evidence>
<dbReference type="GO" id="GO:0019237">
    <property type="term" value="F:centromeric DNA binding"/>
    <property type="evidence" value="ECO:0007669"/>
    <property type="project" value="InterPro"/>
</dbReference>
<evidence type="ECO:0000256" key="6">
    <source>
        <dbReference type="ARBA" id="ARBA00075033"/>
    </source>
</evidence>
<dbReference type="InterPro" id="IPR014710">
    <property type="entry name" value="RmlC-like_jellyroll"/>
</dbReference>
<dbReference type="EMBL" id="LFMI01000475">
    <property type="protein sequence ID" value="OTA04125.1"/>
    <property type="molecule type" value="Genomic_DNA"/>
</dbReference>
<organism evidence="10 11">
    <name type="scientific">Trichoderma parareesei</name>
    <name type="common">Filamentous fungus</name>
    <dbReference type="NCBI Taxonomy" id="858221"/>
    <lineage>
        <taxon>Eukaryota</taxon>
        <taxon>Fungi</taxon>
        <taxon>Dikarya</taxon>
        <taxon>Ascomycota</taxon>
        <taxon>Pezizomycotina</taxon>
        <taxon>Sordariomycetes</taxon>
        <taxon>Hypocreomycetidae</taxon>
        <taxon>Hypocreales</taxon>
        <taxon>Hypocreaceae</taxon>
        <taxon>Trichoderma</taxon>
    </lineage>
</organism>
<evidence type="ECO:0000259" key="9">
    <source>
        <dbReference type="Pfam" id="PF15624"/>
    </source>
</evidence>
<dbReference type="InterPro" id="IPR011051">
    <property type="entry name" value="RmlC_Cupin_sf"/>
</dbReference>
<comment type="function">
    <text evidence="5">Component of the kinetochore, a multiprotein complex that assembles on centromeric DNA and attaches chromosomes to spindle microtubules, mediating chromosome segregation and sister chromatid segregation during meiosis and mitosis. Component of the inner kinetochore constitutive centromere-associated network (CCAN), which serves as a structural platform for outer kinetochore assembly.</text>
</comment>
<dbReference type="OrthoDB" id="1939643at2759"/>
<evidence type="ECO:0000256" key="1">
    <source>
        <dbReference type="ARBA" id="ARBA00004123"/>
    </source>
</evidence>
<feature type="domain" description="Mif2/CENP-C cupin" evidence="8">
    <location>
        <begin position="581"/>
        <end position="665"/>
    </location>
</feature>
<feature type="compositionally biased region" description="Low complexity" evidence="7">
    <location>
        <begin position="352"/>
        <end position="372"/>
    </location>
</feature>
<evidence type="ECO:0000256" key="4">
    <source>
        <dbReference type="ARBA" id="ARBA00023242"/>
    </source>
</evidence>
<dbReference type="GO" id="GO:0000776">
    <property type="term" value="C:kinetochore"/>
    <property type="evidence" value="ECO:0007669"/>
    <property type="project" value="InterPro"/>
</dbReference>
<keyword evidence="3" id="KW-0238">DNA-binding</keyword>
<dbReference type="GO" id="GO:0005634">
    <property type="term" value="C:nucleus"/>
    <property type="evidence" value="ECO:0007669"/>
    <property type="project" value="UniProtKB-SubCell"/>
</dbReference>
<evidence type="ECO:0000256" key="2">
    <source>
        <dbReference type="ARBA" id="ARBA00010291"/>
    </source>
</evidence>
<proteinExistence type="inferred from homology"/>
<accession>A0A2H2ZTX6</accession>
<feature type="compositionally biased region" description="Acidic residues" evidence="7">
    <location>
        <begin position="299"/>
        <end position="323"/>
    </location>
</feature>
<dbReference type="SUPFAM" id="SSF51182">
    <property type="entry name" value="RmlC-like cupins"/>
    <property type="match status" value="1"/>
</dbReference>
<keyword evidence="11" id="KW-1185">Reference proteome</keyword>
<dbReference type="PANTHER" id="PTHR16684:SF11">
    <property type="entry name" value="CENTROMERE PROTEIN C"/>
    <property type="match status" value="1"/>
</dbReference>
<keyword evidence="4" id="KW-0539">Nucleus</keyword>
<feature type="compositionally biased region" description="Basic and acidic residues" evidence="7">
    <location>
        <begin position="7"/>
        <end position="23"/>
    </location>
</feature>
<dbReference type="InterPro" id="IPR028386">
    <property type="entry name" value="CENP-C/Mif2/cnp3"/>
</dbReference>